<dbReference type="InterPro" id="IPR036318">
    <property type="entry name" value="FAD-bd_PCMH-like_sf"/>
</dbReference>
<dbReference type="GO" id="GO:0071949">
    <property type="term" value="F:FAD binding"/>
    <property type="evidence" value="ECO:0007669"/>
    <property type="project" value="InterPro"/>
</dbReference>
<feature type="domain" description="4Fe-4S ferredoxin-type" evidence="8">
    <location>
        <begin position="576"/>
        <end position="609"/>
    </location>
</feature>
<evidence type="ECO:0000259" key="8">
    <source>
        <dbReference type="PROSITE" id="PS51379"/>
    </source>
</evidence>
<dbReference type="SUPFAM" id="SSF56176">
    <property type="entry name" value="FAD-binding/transporter-associated domain-like"/>
    <property type="match status" value="1"/>
</dbReference>
<keyword evidence="6" id="KW-0408">Iron</keyword>
<feature type="domain" description="FAD-binding PCMH-type" evidence="9">
    <location>
        <begin position="2"/>
        <end position="239"/>
    </location>
</feature>
<dbReference type="Gene3D" id="3.30.70.2740">
    <property type="match status" value="1"/>
</dbReference>
<dbReference type="Pfam" id="PF13183">
    <property type="entry name" value="Fer4_8"/>
    <property type="match status" value="1"/>
</dbReference>
<evidence type="ECO:0000259" key="9">
    <source>
        <dbReference type="PROSITE" id="PS51387"/>
    </source>
</evidence>
<keyword evidence="4" id="KW-0274">FAD</keyword>
<evidence type="ECO:0000313" key="11">
    <source>
        <dbReference type="Proteomes" id="UP000484885"/>
    </source>
</evidence>
<comment type="caution">
    <text evidence="10">The sequence shown here is derived from an EMBL/GenBank/DDBJ whole genome shotgun (WGS) entry which is preliminary data.</text>
</comment>
<dbReference type="InterPro" id="IPR016169">
    <property type="entry name" value="FAD-bd_PCMH_sub2"/>
</dbReference>
<dbReference type="InterPro" id="IPR006094">
    <property type="entry name" value="Oxid_FAD_bind_N"/>
</dbReference>
<dbReference type="InterPro" id="IPR016166">
    <property type="entry name" value="FAD-bd_PCMH"/>
</dbReference>
<organism evidence="10 11">
    <name type="scientific">Wenzhouxiangella limi</name>
    <dbReference type="NCBI Taxonomy" id="2707351"/>
    <lineage>
        <taxon>Bacteria</taxon>
        <taxon>Pseudomonadati</taxon>
        <taxon>Pseudomonadota</taxon>
        <taxon>Gammaproteobacteria</taxon>
        <taxon>Chromatiales</taxon>
        <taxon>Wenzhouxiangellaceae</taxon>
        <taxon>Wenzhouxiangella</taxon>
    </lineage>
</organism>
<dbReference type="Gene3D" id="1.10.45.10">
    <property type="entry name" value="Vanillyl-alcohol Oxidase, Chain A, domain 4"/>
    <property type="match status" value="1"/>
</dbReference>
<keyword evidence="7" id="KW-0411">Iron-sulfur</keyword>
<keyword evidence="2" id="KW-0285">Flavoprotein</keyword>
<evidence type="ECO:0000256" key="1">
    <source>
        <dbReference type="ARBA" id="ARBA00001974"/>
    </source>
</evidence>
<dbReference type="PROSITE" id="PS51379">
    <property type="entry name" value="4FE4S_FER_2"/>
    <property type="match status" value="1"/>
</dbReference>
<keyword evidence="5" id="KW-0560">Oxidoreductase</keyword>
<dbReference type="InterPro" id="IPR016171">
    <property type="entry name" value="Vanillyl_alc_oxidase_C-sub2"/>
</dbReference>
<dbReference type="InterPro" id="IPR017900">
    <property type="entry name" value="4Fe4S_Fe_S_CS"/>
</dbReference>
<keyword evidence="11" id="KW-1185">Reference proteome</keyword>
<dbReference type="PANTHER" id="PTHR11748:SF119">
    <property type="entry name" value="D-2-HYDROXYGLUTARATE DEHYDROGENASE"/>
    <property type="match status" value="1"/>
</dbReference>
<dbReference type="PANTHER" id="PTHR11748">
    <property type="entry name" value="D-LACTATE DEHYDROGENASE"/>
    <property type="match status" value="1"/>
</dbReference>
<dbReference type="Pfam" id="PF01565">
    <property type="entry name" value="FAD_binding_4"/>
    <property type="match status" value="1"/>
</dbReference>
<dbReference type="EMBL" id="JAAGSC010000040">
    <property type="protein sequence ID" value="NDY95681.1"/>
    <property type="molecule type" value="Genomic_DNA"/>
</dbReference>
<dbReference type="Gene3D" id="3.30.465.10">
    <property type="match status" value="1"/>
</dbReference>
<sequence>MYQEVPAAVCFPADADELTKLITQARADNLGITLRAAGTSLAGQTTGGGVVADISRHMTAIVAIDSERRRARVQPGVIRDQLNLAAAEYGLLFGPDTSTTNRCMLGGMIGNNASGSYSPAYATTREHVVSLDCLLDDGSRATFGPLAPQALDAKCRLASREGEIYRRMLALLKEHKTAIEAAFPHPEVTRRNTGYALDLLCRMAPLTPNGPPFNLAALLTGSEGTLAITVEAELNLEPLKAHRALVVPHFDSLDAAMRATVAVLDLAPAAVELVDRHILEATRANRTQRRNRFFLQGEPDCLLIIEFLDDDAEQARARAEAAAAALVTATAAPVLTDPDQMRRVWEVRKAGLGLLMGRVADEKSPTFVEDTAVRVADLPDYVRDFQALMARHGTECVFYGHAASGELHLRPVLDLRNPEGLAKMKTMAQDVAELIRDYRGSLSGEHGDGLARAQFLPTVLGPEMVGLLEQVKQIWDPDGLFNPGKIVFAPPMDENLRYSPEWRPAEVEAVFRFRESNGFAEAIERCNGAGACRKLDFSGGAMCPSYRASLDEKDSTRGRANLLRQMFTGKNPAGFRSIEVREALEYCLGCKACKSECPASVDMAALKAEFLNGWIREHGASLADRFYGQPMRLYPLAARFTTLSNAWMRSRPGKWMLKRLIGIHPDRRLPPFVPRPFHRRSAASVGRSDRPVVVLLVDYFINYHEPQIAEDAVRVLEALGFAVQIEAPFAAGRTLISRGLLDQARALAERNLDLLAPHVAAGHRIVGLEPSETLALRDEYLDFFDGKQHARAERLAGCVQMFEELVAGHAPESLVDVFAGKSQAVLVHGNCHAKALVGEHALLKSLEIAGYAPERLATGCCGMAGSFGYDQKKYKMSMAIAEQKLFPSLRKQPETLVCAHGFSCRHQIHDGLSRQARHPAELMAAVLVD</sequence>
<dbReference type="SUPFAM" id="SSF46548">
    <property type="entry name" value="alpha-helical ferredoxin"/>
    <property type="match status" value="1"/>
</dbReference>
<keyword evidence="3" id="KW-0479">Metal-binding</keyword>
<accession>A0A845V663</accession>
<evidence type="ECO:0000256" key="4">
    <source>
        <dbReference type="ARBA" id="ARBA00022827"/>
    </source>
</evidence>
<dbReference type="InterPro" id="IPR004113">
    <property type="entry name" value="FAD-bd_oxidored_4_C"/>
</dbReference>
<dbReference type="GO" id="GO:0051536">
    <property type="term" value="F:iron-sulfur cluster binding"/>
    <property type="evidence" value="ECO:0007669"/>
    <property type="project" value="UniProtKB-KW"/>
</dbReference>
<dbReference type="InterPro" id="IPR016164">
    <property type="entry name" value="FAD-linked_Oxase-like_C"/>
</dbReference>
<dbReference type="Proteomes" id="UP000484885">
    <property type="component" value="Unassembled WGS sequence"/>
</dbReference>
<name>A0A845V663_9GAMM</name>
<protein>
    <submittedName>
        <fullName evidence="10">FAD-binding oxidoreductase</fullName>
    </submittedName>
</protein>
<dbReference type="GO" id="GO:0046872">
    <property type="term" value="F:metal ion binding"/>
    <property type="evidence" value="ECO:0007669"/>
    <property type="project" value="UniProtKB-KW"/>
</dbReference>
<evidence type="ECO:0000256" key="6">
    <source>
        <dbReference type="ARBA" id="ARBA00023004"/>
    </source>
</evidence>
<dbReference type="PROSITE" id="PS00198">
    <property type="entry name" value="4FE4S_FER_1"/>
    <property type="match status" value="1"/>
</dbReference>
<proteinExistence type="predicted"/>
<evidence type="ECO:0000256" key="2">
    <source>
        <dbReference type="ARBA" id="ARBA00022630"/>
    </source>
</evidence>
<comment type="cofactor">
    <cofactor evidence="1">
        <name>FAD</name>
        <dbReference type="ChEBI" id="CHEBI:57692"/>
    </cofactor>
</comment>
<dbReference type="InterPro" id="IPR017896">
    <property type="entry name" value="4Fe4S_Fe-S-bd"/>
</dbReference>
<evidence type="ECO:0000256" key="3">
    <source>
        <dbReference type="ARBA" id="ARBA00022723"/>
    </source>
</evidence>
<dbReference type="PROSITE" id="PS51387">
    <property type="entry name" value="FAD_PCMH"/>
    <property type="match status" value="1"/>
</dbReference>
<evidence type="ECO:0000256" key="7">
    <source>
        <dbReference type="ARBA" id="ARBA00023014"/>
    </source>
</evidence>
<dbReference type="SUPFAM" id="SSF55103">
    <property type="entry name" value="FAD-linked oxidases, C-terminal domain"/>
    <property type="match status" value="1"/>
</dbReference>
<reference evidence="10 11" key="1">
    <citation type="submission" date="2020-02" db="EMBL/GenBank/DDBJ databases">
        <authorList>
            <person name="Zhang X.-Y."/>
        </authorList>
    </citation>
    <scope>NUCLEOTIDE SEQUENCE [LARGE SCALE GENOMIC DNA]</scope>
    <source>
        <strain evidence="10 11">C33</strain>
    </source>
</reference>
<dbReference type="GO" id="GO:1903457">
    <property type="term" value="P:lactate catabolic process"/>
    <property type="evidence" value="ECO:0007669"/>
    <property type="project" value="TreeGrafter"/>
</dbReference>
<dbReference type="AlphaFoldDB" id="A0A845V663"/>
<evidence type="ECO:0000313" key="10">
    <source>
        <dbReference type="EMBL" id="NDY95681.1"/>
    </source>
</evidence>
<dbReference type="GO" id="GO:0004458">
    <property type="term" value="F:D-lactate dehydrogenase (cytochrome) activity"/>
    <property type="evidence" value="ECO:0007669"/>
    <property type="project" value="TreeGrafter"/>
</dbReference>
<dbReference type="Pfam" id="PF02913">
    <property type="entry name" value="FAD-oxidase_C"/>
    <property type="match status" value="1"/>
</dbReference>
<evidence type="ECO:0000256" key="5">
    <source>
        <dbReference type="ARBA" id="ARBA00023002"/>
    </source>
</evidence>
<dbReference type="GO" id="GO:0008720">
    <property type="term" value="F:D-lactate dehydrogenase (NAD+) activity"/>
    <property type="evidence" value="ECO:0007669"/>
    <property type="project" value="TreeGrafter"/>
</dbReference>
<gene>
    <name evidence="10" type="ORF">G3I74_08080</name>
</gene>